<keyword evidence="2" id="KW-1133">Transmembrane helix</keyword>
<organism evidence="3 4">
    <name type="scientific">Cercopithifilaria johnstoni</name>
    <dbReference type="NCBI Taxonomy" id="2874296"/>
    <lineage>
        <taxon>Eukaryota</taxon>
        <taxon>Metazoa</taxon>
        <taxon>Ecdysozoa</taxon>
        <taxon>Nematoda</taxon>
        <taxon>Chromadorea</taxon>
        <taxon>Rhabditida</taxon>
        <taxon>Spirurina</taxon>
        <taxon>Spiruromorpha</taxon>
        <taxon>Filarioidea</taxon>
        <taxon>Onchocercidae</taxon>
        <taxon>Cercopithifilaria</taxon>
    </lineage>
</organism>
<reference evidence="3" key="1">
    <citation type="submission" date="2021-09" db="EMBL/GenBank/DDBJ databases">
        <authorList>
            <consortium name="Pathogen Informatics"/>
        </authorList>
    </citation>
    <scope>NUCLEOTIDE SEQUENCE</scope>
</reference>
<feature type="transmembrane region" description="Helical" evidence="2">
    <location>
        <begin position="270"/>
        <end position="290"/>
    </location>
</feature>
<accession>A0A8J2MAX3</accession>
<sequence>MWSTKDRREALDYLNLNALLGFLSFVSVFLSYYILEILIGMARSIEQNMQLFHRKYRIMFCSILHVVLGLLNFAMCYKMNANASYSSSFIVQQICCTSASLSIAYMQWYFRNACNTHILRIVVIMNICQFIQEIAFAYSTYMLIMVMGRKSDIKPNELNSLNETEVLHLLIGNILIHGIRLIIYAYPVAIFAGKAFLAEILCRIRFFANRRRGISSEQAKQAKKAASYFFLSLGLVILSVKSIIFCFRTITNHTPLYTQPISIMVPLHRLINLGYILIAVVIIEILFTIIVDHVLQIIQWALNICSLGLALIVLDGVEIEEDDFSDGTDNPTIDLTNELFNAPNFREHLITECISETNRTNCCISEINRTSCCIPETDPADCSIFNRLADKNYMWSESHVSFADEIAEGGNNTNKNDSNSKIIENFTNKNKDDDSISGNSNSVTERNSSNNNETESDAVEKSVDSSGSDNDNDTYVDNVDSTM</sequence>
<proteinExistence type="predicted"/>
<feature type="compositionally biased region" description="Low complexity" evidence="1">
    <location>
        <begin position="464"/>
        <end position="483"/>
    </location>
</feature>
<evidence type="ECO:0000256" key="2">
    <source>
        <dbReference type="SAM" id="Phobius"/>
    </source>
</evidence>
<dbReference type="OrthoDB" id="5810891at2759"/>
<keyword evidence="4" id="KW-1185">Reference proteome</keyword>
<feature type="transmembrane region" description="Helical" evidence="2">
    <location>
        <begin position="12"/>
        <end position="35"/>
    </location>
</feature>
<feature type="compositionally biased region" description="Low complexity" evidence="1">
    <location>
        <begin position="439"/>
        <end position="453"/>
    </location>
</feature>
<keyword evidence="2" id="KW-0472">Membrane</keyword>
<feature type="region of interest" description="Disordered" evidence="1">
    <location>
        <begin position="426"/>
        <end position="483"/>
    </location>
</feature>
<feature type="transmembrane region" description="Helical" evidence="2">
    <location>
        <begin position="122"/>
        <end position="146"/>
    </location>
</feature>
<gene>
    <name evidence="3" type="ORF">CJOHNSTONI_LOCUS7967</name>
</gene>
<feature type="transmembrane region" description="Helical" evidence="2">
    <location>
        <begin position="55"/>
        <end position="77"/>
    </location>
</feature>
<dbReference type="Proteomes" id="UP000746747">
    <property type="component" value="Unassembled WGS sequence"/>
</dbReference>
<comment type="caution">
    <text evidence="3">The sequence shown here is derived from an EMBL/GenBank/DDBJ whole genome shotgun (WGS) entry which is preliminary data.</text>
</comment>
<evidence type="ECO:0000313" key="3">
    <source>
        <dbReference type="EMBL" id="CAG9538239.1"/>
    </source>
</evidence>
<feature type="transmembrane region" description="Helical" evidence="2">
    <location>
        <begin position="189"/>
        <end position="208"/>
    </location>
</feature>
<evidence type="ECO:0000313" key="4">
    <source>
        <dbReference type="Proteomes" id="UP000746747"/>
    </source>
</evidence>
<name>A0A8J2MAX3_9BILA</name>
<feature type="transmembrane region" description="Helical" evidence="2">
    <location>
        <begin position="228"/>
        <end position="250"/>
    </location>
</feature>
<keyword evidence="2" id="KW-0812">Transmembrane</keyword>
<protein>
    <submittedName>
        <fullName evidence="3">Uncharacterized protein</fullName>
    </submittedName>
</protein>
<evidence type="ECO:0000256" key="1">
    <source>
        <dbReference type="SAM" id="MobiDB-lite"/>
    </source>
</evidence>
<dbReference type="EMBL" id="CAKAEH010001637">
    <property type="protein sequence ID" value="CAG9538239.1"/>
    <property type="molecule type" value="Genomic_DNA"/>
</dbReference>
<feature type="transmembrane region" description="Helical" evidence="2">
    <location>
        <begin position="89"/>
        <end position="110"/>
    </location>
</feature>
<dbReference type="AlphaFoldDB" id="A0A8J2MAX3"/>